<dbReference type="EMBL" id="SMOG01000001">
    <property type="protein sequence ID" value="TDF74575.1"/>
    <property type="molecule type" value="Genomic_DNA"/>
</dbReference>
<dbReference type="Proteomes" id="UP000294588">
    <property type="component" value="Unassembled WGS sequence"/>
</dbReference>
<protein>
    <submittedName>
        <fullName evidence="1">Uncharacterized protein</fullName>
    </submittedName>
</protein>
<sequence length="115" mass="13132">MKKILFVIAMGLLMLTMLSAKEMKDYTEIVIDPNPMDNFTNITVSFSSPVEVQISIETGSGKVIKTLYSGMIKNYLRIGWDRIGDDGSYTPSGEYYLVVRYNQRFTSIKKTMILR</sequence>
<comment type="caution">
    <text evidence="1">The sequence shown here is derived from an EMBL/GenBank/DDBJ whole genome shotgun (WGS) entry which is preliminary data.</text>
</comment>
<gene>
    <name evidence="1" type="ORF">E0946_00360</name>
</gene>
<organism evidence="1 2">
    <name type="scientific">Candidatus Syntrophosphaera thermopropionivorans</name>
    <dbReference type="NCBI Taxonomy" id="2593015"/>
    <lineage>
        <taxon>Bacteria</taxon>
        <taxon>Pseudomonadati</taxon>
        <taxon>Candidatus Cloacimonadota</taxon>
        <taxon>Candidatus Cloacimonadia</taxon>
        <taxon>Candidatus Cloacimonadales</taxon>
        <taxon>Candidatus Cloacimonadaceae</taxon>
        <taxon>Candidatus Syntrophosphaera</taxon>
    </lineage>
</organism>
<evidence type="ECO:0000313" key="1">
    <source>
        <dbReference type="EMBL" id="TDF74575.1"/>
    </source>
</evidence>
<reference evidence="1" key="1">
    <citation type="submission" date="2019-03" db="EMBL/GenBank/DDBJ databases">
        <title>Candidatus Syntrophosphaera thermopropionivorans: a novel player in syntrophic propionate oxidation during anaerobic digestion.</title>
        <authorList>
            <person name="Dyksma S."/>
        </authorList>
    </citation>
    <scope>NUCLEOTIDE SEQUENCE</scope>
    <source>
        <strain evidence="1">W5</strain>
    </source>
</reference>
<name>A0AC61QKY8_9BACT</name>
<accession>A0AC61QKY8</accession>
<proteinExistence type="predicted"/>
<evidence type="ECO:0000313" key="2">
    <source>
        <dbReference type="Proteomes" id="UP000294588"/>
    </source>
</evidence>
<keyword evidence="2" id="KW-1185">Reference proteome</keyword>